<keyword evidence="4" id="KW-1185">Reference proteome</keyword>
<dbReference type="Pfam" id="PF01075">
    <property type="entry name" value="Glyco_transf_9"/>
    <property type="match status" value="1"/>
</dbReference>
<reference evidence="4" key="1">
    <citation type="submission" date="2015-11" db="EMBL/GenBank/DDBJ databases">
        <authorList>
            <person name="Varghese N."/>
        </authorList>
    </citation>
    <scope>NUCLEOTIDE SEQUENCE [LARGE SCALE GENOMIC DNA]</scope>
    <source>
        <strain evidence="4">JGI-23</strain>
    </source>
</reference>
<dbReference type="AlphaFoldDB" id="A0A0P1NY38"/>
<dbReference type="Gene3D" id="3.40.50.2000">
    <property type="entry name" value="Glycogen Phosphorylase B"/>
    <property type="match status" value="2"/>
</dbReference>
<dbReference type="GO" id="GO:0005829">
    <property type="term" value="C:cytosol"/>
    <property type="evidence" value="ECO:0007669"/>
    <property type="project" value="TreeGrafter"/>
</dbReference>
<protein>
    <submittedName>
        <fullName evidence="3">Heptosyltransferase-2</fullName>
    </submittedName>
</protein>
<dbReference type="CDD" id="cd03789">
    <property type="entry name" value="GT9_LPS_heptosyltransferase"/>
    <property type="match status" value="1"/>
</dbReference>
<dbReference type="Proteomes" id="UP000199197">
    <property type="component" value="Unassembled WGS sequence"/>
</dbReference>
<organism evidence="3 4">
    <name type="scientific">Candidatus Chryseopegocella kryptomonas</name>
    <dbReference type="NCBI Taxonomy" id="1633643"/>
    <lineage>
        <taxon>Bacteria</taxon>
        <taxon>Pseudomonadati</taxon>
        <taxon>Candidatus Kryptoniota</taxon>
        <taxon>Candidatus Chryseopegocella</taxon>
    </lineage>
</organism>
<dbReference type="GO" id="GO:0009244">
    <property type="term" value="P:lipopolysaccharide core region biosynthetic process"/>
    <property type="evidence" value="ECO:0007669"/>
    <property type="project" value="TreeGrafter"/>
</dbReference>
<evidence type="ECO:0000256" key="1">
    <source>
        <dbReference type="ARBA" id="ARBA00022676"/>
    </source>
</evidence>
<sequence length="389" mass="44958">MKVFDFEIPECKNFTGYKPCYSYAKCHETGCVDPRPFGVKILIINLDAMGNVLLTSSILPAIKRKYPESSIYWLTLKNTHRLLDNNPYLDEVFVWDPETWLVLENMKFDIVMNVDKSRRSASLTMKLKADKKLGYGMNEHGQIIPLNVSASYDYRLGLDDELKFRKNQKTRQEILCEMFELEYKRDEYVLVLSDEEKKFSEEYKRSVGIKEGELVVGFNTGCSPLYPNKKMTIEQHVELIKRLSKYDGIKLVLLGGPEDTERNEEIYRRAIEIDGVAGKLINTPTTEGIRRGICYENICDVVITGDSYGMHLAIALRKFVIAWFGLSSWVEIDLYDRGVKLIPEGLECAPCWKRVCPYNLECIQMIDLERIEKIVVEYKEKVFPAVSKV</sequence>
<evidence type="ECO:0000313" key="4">
    <source>
        <dbReference type="Proteomes" id="UP000199197"/>
    </source>
</evidence>
<dbReference type="GO" id="GO:0008713">
    <property type="term" value="F:ADP-heptose-lipopolysaccharide heptosyltransferase activity"/>
    <property type="evidence" value="ECO:0007669"/>
    <property type="project" value="TreeGrafter"/>
</dbReference>
<evidence type="ECO:0000256" key="2">
    <source>
        <dbReference type="ARBA" id="ARBA00022679"/>
    </source>
</evidence>
<keyword evidence="2 3" id="KW-0808">Transferase</keyword>
<proteinExistence type="predicted"/>
<dbReference type="InterPro" id="IPR051199">
    <property type="entry name" value="LPS_LOS_Heptosyltrfase"/>
</dbReference>
<keyword evidence="1" id="KW-0328">Glycosyltransferase</keyword>
<name>A0A0P1NY38_9BACT</name>
<evidence type="ECO:0000313" key="3">
    <source>
        <dbReference type="EMBL" id="CUT04541.1"/>
    </source>
</evidence>
<dbReference type="PANTHER" id="PTHR30160">
    <property type="entry name" value="TETRAACYLDISACCHARIDE 4'-KINASE-RELATED"/>
    <property type="match status" value="1"/>
</dbReference>
<dbReference type="InterPro" id="IPR002201">
    <property type="entry name" value="Glyco_trans_9"/>
</dbReference>
<dbReference type="SUPFAM" id="SSF53756">
    <property type="entry name" value="UDP-Glycosyltransferase/glycogen phosphorylase"/>
    <property type="match status" value="1"/>
</dbReference>
<dbReference type="OrthoDB" id="9768048at2"/>
<accession>A0A0P1NY38</accession>
<gene>
    <name evidence="3" type="ORF">JGI23_01745</name>
</gene>
<dbReference type="EMBL" id="CZVW01000025">
    <property type="protein sequence ID" value="CUT04541.1"/>
    <property type="molecule type" value="Genomic_DNA"/>
</dbReference>
<dbReference type="RefSeq" id="WP_092350902.1">
    <property type="nucleotide sequence ID" value="NZ_CZVW01000025.1"/>
</dbReference>